<dbReference type="Gene3D" id="2.60.40.1180">
    <property type="entry name" value="Golgi alpha-mannosidase II"/>
    <property type="match status" value="1"/>
</dbReference>
<dbReference type="PANTHER" id="PTHR11069:SF23">
    <property type="entry name" value="LYSOSOMAL ACID GLUCOSYLCERAMIDASE"/>
    <property type="match status" value="1"/>
</dbReference>
<dbReference type="InterPro" id="IPR033452">
    <property type="entry name" value="GH30_C"/>
</dbReference>
<dbReference type="OrthoDB" id="9806701at2"/>
<dbReference type="GO" id="GO:0006680">
    <property type="term" value="P:glucosylceramide catabolic process"/>
    <property type="evidence" value="ECO:0007669"/>
    <property type="project" value="TreeGrafter"/>
</dbReference>
<dbReference type="Pfam" id="PF02055">
    <property type="entry name" value="Glyco_hydro_30"/>
    <property type="match status" value="1"/>
</dbReference>
<gene>
    <name evidence="7" type="ORF">SAMN02745204_00459</name>
</gene>
<dbReference type="SUPFAM" id="SSF51445">
    <property type="entry name" value="(Trans)glycosidases"/>
    <property type="match status" value="1"/>
</dbReference>
<dbReference type="InterPro" id="IPR001139">
    <property type="entry name" value="Glyco_hydro_30"/>
</dbReference>
<evidence type="ECO:0000256" key="4">
    <source>
        <dbReference type="RuleBase" id="RU361188"/>
    </source>
</evidence>
<evidence type="ECO:0000313" key="7">
    <source>
        <dbReference type="EMBL" id="SHE45092.1"/>
    </source>
</evidence>
<dbReference type="InterPro" id="IPR017853">
    <property type="entry name" value="GH"/>
</dbReference>
<dbReference type="Proteomes" id="UP000242857">
    <property type="component" value="Unassembled WGS sequence"/>
</dbReference>
<keyword evidence="3 4" id="KW-0378">Hydrolase</keyword>
<proteinExistence type="inferred from homology"/>
<accession>A0A1M4TKQ4</accession>
<dbReference type="EMBL" id="FQUK01000005">
    <property type="protein sequence ID" value="SHE45092.1"/>
    <property type="molecule type" value="Genomic_DNA"/>
</dbReference>
<dbReference type="AlphaFoldDB" id="A0A1M4TKQ4"/>
<sequence length="508" mass="55811">MGRTPVISVDRENFLVRCTRIARGQWAQRGGALLLATLAAGCATPQAGVRPAAAELEAWTTTADHRLALAPATLDFDAVDRREDPLPAAAVSIEIDAATRYQRMVGFGAAITDASAWLIQQRMAPAQREALLRELFGRDGDGIGFDFVRLTIGASDFSRHHYSLDDPPAGRPDPALRHFSLDANRDDVIPVTRQALAINPQLWVMASPWSAPGWMKDSGSLIRGRLLPEYYDAFARYLLRYVEAMAGEGIPVRALTVQNEPDFEPADYPGMRFNAPARARFIGDHLGPLLERHAPQVQVFDWDHNWDKPEEPLAVLADPAAARYVDAVAWHCYGGLPAAQSRVRQAHPDVDVYMTECSGGDWEPIRSGGLTQQVERLIVDTTRHWARGVLFWNLALDQDNGPHAGGCGTCRGVVTLDAKTGAVTRTDDYYALAHASRFVRRDAWRVASTATEAGVANVAFVNPDGSRVLVVSNANPQPRVIHVREGGRRFRHALPGRSVVTFRWPAAQ</sequence>
<evidence type="ECO:0000313" key="8">
    <source>
        <dbReference type="Proteomes" id="UP000242857"/>
    </source>
</evidence>
<dbReference type="STRING" id="213588.SAMN02745204_00459"/>
<dbReference type="GO" id="GO:0004348">
    <property type="term" value="F:glucosylceramidase activity"/>
    <property type="evidence" value="ECO:0007669"/>
    <property type="project" value="InterPro"/>
</dbReference>
<name>A0A1M4TKQ4_9GAMM</name>
<keyword evidence="8" id="KW-1185">Reference proteome</keyword>
<feature type="domain" description="Glycosyl hydrolase family 30 beta sandwich" evidence="6">
    <location>
        <begin position="443"/>
        <end position="502"/>
    </location>
</feature>
<dbReference type="InterPro" id="IPR013780">
    <property type="entry name" value="Glyco_hydro_b"/>
</dbReference>
<evidence type="ECO:0000259" key="5">
    <source>
        <dbReference type="Pfam" id="PF02055"/>
    </source>
</evidence>
<dbReference type="GO" id="GO:0016020">
    <property type="term" value="C:membrane"/>
    <property type="evidence" value="ECO:0007669"/>
    <property type="project" value="GOC"/>
</dbReference>
<evidence type="ECO:0000256" key="2">
    <source>
        <dbReference type="ARBA" id="ARBA00022729"/>
    </source>
</evidence>
<comment type="similarity">
    <text evidence="1 4">Belongs to the glycosyl hydrolase 30 family.</text>
</comment>
<evidence type="ECO:0000256" key="3">
    <source>
        <dbReference type="ARBA" id="ARBA00022801"/>
    </source>
</evidence>
<dbReference type="Pfam" id="PF17189">
    <property type="entry name" value="Glyco_hydro_30C"/>
    <property type="match status" value="1"/>
</dbReference>
<dbReference type="PANTHER" id="PTHR11069">
    <property type="entry name" value="GLUCOSYLCERAMIDASE"/>
    <property type="match status" value="1"/>
</dbReference>
<keyword evidence="4" id="KW-0326">Glycosidase</keyword>
<feature type="domain" description="Glycosyl hydrolase family 30 TIM-barrel" evidence="5">
    <location>
        <begin position="106"/>
        <end position="439"/>
    </location>
</feature>
<keyword evidence="2" id="KW-0732">Signal</keyword>
<dbReference type="Gene3D" id="3.20.20.80">
    <property type="entry name" value="Glycosidases"/>
    <property type="match status" value="1"/>
</dbReference>
<evidence type="ECO:0000256" key="1">
    <source>
        <dbReference type="ARBA" id="ARBA00005382"/>
    </source>
</evidence>
<dbReference type="InterPro" id="IPR033453">
    <property type="entry name" value="Glyco_hydro_30_TIM-barrel"/>
</dbReference>
<organism evidence="7 8">
    <name type="scientific">Thermomonas hydrothermalis</name>
    <dbReference type="NCBI Taxonomy" id="213588"/>
    <lineage>
        <taxon>Bacteria</taxon>
        <taxon>Pseudomonadati</taxon>
        <taxon>Pseudomonadota</taxon>
        <taxon>Gammaproteobacteria</taxon>
        <taxon>Lysobacterales</taxon>
        <taxon>Lysobacteraceae</taxon>
        <taxon>Thermomonas</taxon>
    </lineage>
</organism>
<reference evidence="8" key="1">
    <citation type="submission" date="2016-11" db="EMBL/GenBank/DDBJ databases">
        <authorList>
            <person name="Varghese N."/>
            <person name="Submissions S."/>
        </authorList>
    </citation>
    <scope>NUCLEOTIDE SEQUENCE [LARGE SCALE GENOMIC DNA]</scope>
    <source>
        <strain evidence="8">DSM 14834</strain>
    </source>
</reference>
<evidence type="ECO:0000259" key="6">
    <source>
        <dbReference type="Pfam" id="PF17189"/>
    </source>
</evidence>
<protein>
    <submittedName>
        <fullName evidence="7">Glucosylceramidase</fullName>
    </submittedName>
</protein>